<evidence type="ECO:0000259" key="1">
    <source>
        <dbReference type="PROSITE" id="PS51063"/>
    </source>
</evidence>
<dbReference type="Pfam" id="PF13545">
    <property type="entry name" value="HTH_Crp_2"/>
    <property type="match status" value="1"/>
</dbReference>
<dbReference type="SUPFAM" id="SSF46785">
    <property type="entry name" value="Winged helix' DNA-binding domain"/>
    <property type="match status" value="1"/>
</dbReference>
<organism evidence="2 3">
    <name type="scientific">Solirubrobacter pauli</name>
    <dbReference type="NCBI Taxonomy" id="166793"/>
    <lineage>
        <taxon>Bacteria</taxon>
        <taxon>Bacillati</taxon>
        <taxon>Actinomycetota</taxon>
        <taxon>Thermoleophilia</taxon>
        <taxon>Solirubrobacterales</taxon>
        <taxon>Solirubrobacteraceae</taxon>
        <taxon>Solirubrobacter</taxon>
    </lineage>
</organism>
<name>A0A660L8Z2_9ACTN</name>
<evidence type="ECO:0000313" key="2">
    <source>
        <dbReference type="EMBL" id="RKQ91537.1"/>
    </source>
</evidence>
<proteinExistence type="predicted"/>
<feature type="domain" description="HTH crp-type" evidence="1">
    <location>
        <begin position="150"/>
        <end position="223"/>
    </location>
</feature>
<keyword evidence="3" id="KW-1185">Reference proteome</keyword>
<dbReference type="AlphaFoldDB" id="A0A660L8Z2"/>
<sequence length="231" mass="25665">MSVLDVDPGLAELVPAEQRQQARQATGATILRFGTGPWREPEPENLERAKGGYGMLVVDGLLLRRVGVGGRHAAELLGPGDLLRPWQYDAETTIDAEWTWRVVAPTRIAVLDQRWTNRAAHWPQLGAELAGRAMSRAVRLVTSMAISQQPKLDVRLWMLFWELADRYGKVHPDGIHLELPLTHEVLSHLAGARRPSVSGALTRLAQDGRLMRSGRHWVLSGERPVAEPLPV</sequence>
<dbReference type="PROSITE" id="PS51063">
    <property type="entry name" value="HTH_CRP_2"/>
    <property type="match status" value="1"/>
</dbReference>
<dbReference type="GO" id="GO:0006355">
    <property type="term" value="P:regulation of DNA-templated transcription"/>
    <property type="evidence" value="ECO:0007669"/>
    <property type="project" value="InterPro"/>
</dbReference>
<evidence type="ECO:0000313" key="3">
    <source>
        <dbReference type="Proteomes" id="UP000278962"/>
    </source>
</evidence>
<accession>A0A660L8Z2</accession>
<reference evidence="2 3" key="1">
    <citation type="submission" date="2018-10" db="EMBL/GenBank/DDBJ databases">
        <title>Genomic Encyclopedia of Archaeal and Bacterial Type Strains, Phase II (KMG-II): from individual species to whole genera.</title>
        <authorList>
            <person name="Goeker M."/>
        </authorList>
    </citation>
    <scope>NUCLEOTIDE SEQUENCE [LARGE SCALE GENOMIC DNA]</scope>
    <source>
        <strain evidence="2 3">DSM 14954</strain>
    </source>
</reference>
<gene>
    <name evidence="2" type="ORF">C8N24_1359</name>
</gene>
<dbReference type="SMART" id="SM00419">
    <property type="entry name" value="HTH_CRP"/>
    <property type="match status" value="1"/>
</dbReference>
<dbReference type="GO" id="GO:0003677">
    <property type="term" value="F:DNA binding"/>
    <property type="evidence" value="ECO:0007669"/>
    <property type="project" value="InterPro"/>
</dbReference>
<protein>
    <submittedName>
        <fullName evidence="2">CRP-like cAMP-binding protein</fullName>
    </submittedName>
</protein>
<dbReference type="InterPro" id="IPR014710">
    <property type="entry name" value="RmlC-like_jellyroll"/>
</dbReference>
<comment type="caution">
    <text evidence="2">The sequence shown here is derived from an EMBL/GenBank/DDBJ whole genome shotgun (WGS) entry which is preliminary data.</text>
</comment>
<dbReference type="EMBL" id="RBIL01000001">
    <property type="protein sequence ID" value="RKQ91537.1"/>
    <property type="molecule type" value="Genomic_DNA"/>
</dbReference>
<dbReference type="Gene3D" id="2.60.120.10">
    <property type="entry name" value="Jelly Rolls"/>
    <property type="match status" value="1"/>
</dbReference>
<dbReference type="InterPro" id="IPR036390">
    <property type="entry name" value="WH_DNA-bd_sf"/>
</dbReference>
<dbReference type="Proteomes" id="UP000278962">
    <property type="component" value="Unassembled WGS sequence"/>
</dbReference>
<dbReference type="InterPro" id="IPR012318">
    <property type="entry name" value="HTH_CRP"/>
</dbReference>